<evidence type="ECO:0000313" key="5">
    <source>
        <dbReference type="Proteomes" id="UP000238589"/>
    </source>
</evidence>
<evidence type="ECO:0000313" key="4">
    <source>
        <dbReference type="EMBL" id="PRD64031.1"/>
    </source>
</evidence>
<dbReference type="InterPro" id="IPR002110">
    <property type="entry name" value="Ankyrin_rpt"/>
</dbReference>
<proteinExistence type="predicted"/>
<feature type="repeat" description="ANK" evidence="3">
    <location>
        <begin position="440"/>
        <end position="472"/>
    </location>
</feature>
<dbReference type="OrthoDB" id="9812708at2"/>
<dbReference type="Proteomes" id="UP000238589">
    <property type="component" value="Unassembled WGS sequence"/>
</dbReference>
<evidence type="ECO:0000256" key="3">
    <source>
        <dbReference type="PROSITE-ProRule" id="PRU00023"/>
    </source>
</evidence>
<dbReference type="SUPFAM" id="SSF48403">
    <property type="entry name" value="Ankyrin repeat"/>
    <property type="match status" value="2"/>
</dbReference>
<name>A0A2S9K0S1_9BURK</name>
<comment type="caution">
    <text evidence="4">The sequence shown here is derived from an EMBL/GenBank/DDBJ whole genome shotgun (WGS) entry which is preliminary data.</text>
</comment>
<dbReference type="PANTHER" id="PTHR24173">
    <property type="entry name" value="ANKYRIN REPEAT CONTAINING"/>
    <property type="match status" value="1"/>
</dbReference>
<feature type="repeat" description="ANK" evidence="3">
    <location>
        <begin position="77"/>
        <end position="109"/>
    </location>
</feature>
<gene>
    <name evidence="4" type="ORF">C6P64_16545</name>
</gene>
<dbReference type="EMBL" id="PVLQ01000104">
    <property type="protein sequence ID" value="PRD64031.1"/>
    <property type="molecule type" value="Genomic_DNA"/>
</dbReference>
<organism evidence="4 5">
    <name type="scientific">Malikia granosa</name>
    <dbReference type="NCBI Taxonomy" id="263067"/>
    <lineage>
        <taxon>Bacteria</taxon>
        <taxon>Pseudomonadati</taxon>
        <taxon>Pseudomonadota</taxon>
        <taxon>Betaproteobacteria</taxon>
        <taxon>Burkholderiales</taxon>
        <taxon>Comamonadaceae</taxon>
        <taxon>Malikia</taxon>
    </lineage>
</organism>
<accession>A0A2S9K0S1</accession>
<dbReference type="PROSITE" id="PS50088">
    <property type="entry name" value="ANK_REPEAT"/>
    <property type="match status" value="3"/>
</dbReference>
<evidence type="ECO:0000256" key="2">
    <source>
        <dbReference type="ARBA" id="ARBA00023043"/>
    </source>
</evidence>
<keyword evidence="1" id="KW-0677">Repeat</keyword>
<sequence>MSTSEDVQITEPSAAFLFSAETGDLQALKRWLDAGVLPDTYEDSGWTALHTAASQGNQVMVTMLLEAGANPNAACQDGWTPVCEAAKRQQVEVLEQLLERGGRPDLPEPWSAFQAALRAKARAEVFRCLIARLDRAVTGPRGESLLRLSIAAGHPDAVQVLLEAGEQGPMQHAGDFELLTLAGSQTKSAIFIAVLKHFQSRLAQEQLSRLLKLQCDKGVCDSEAIYLLLAAGADPLWNHAGGSCAVQSACAQGNAGLLRQLTHKRPSEIPPDAYVWLSQGARAAVEQEEARFSKSQWAQGPRALHEWDADPREVLKHYLECLDLLQTKIPLPASTDLLLLSIAADNFSLFQQLLATGADPDTKQSWDRRPLIEAIGYPWGSPYLYRLLVAGADVNRTSPRGDTPLLTAISVNRRSHREETGLIPRLLESGAHPDLASLDEGVTPLMLAIKRNHLDAAQWLLEAGANPFLADHSGSMAYHHTRISSKKFRRLLEQQHQKVFLKMKMSSDSEQEIE</sequence>
<protein>
    <submittedName>
        <fullName evidence="4">Uncharacterized protein</fullName>
    </submittedName>
</protein>
<dbReference type="InterPro" id="IPR036770">
    <property type="entry name" value="Ankyrin_rpt-contain_sf"/>
</dbReference>
<dbReference type="Gene3D" id="1.25.40.20">
    <property type="entry name" value="Ankyrin repeat-containing domain"/>
    <property type="match status" value="2"/>
</dbReference>
<feature type="repeat" description="ANK" evidence="3">
    <location>
        <begin position="44"/>
        <end position="76"/>
    </location>
</feature>
<dbReference type="RefSeq" id="WP_105749643.1">
    <property type="nucleotide sequence ID" value="NZ_PVLQ01000104.1"/>
</dbReference>
<dbReference type="SMART" id="SM00248">
    <property type="entry name" value="ANK"/>
    <property type="match status" value="5"/>
</dbReference>
<keyword evidence="2 3" id="KW-0040">ANK repeat</keyword>
<reference evidence="4 5" key="1">
    <citation type="submission" date="2018-03" db="EMBL/GenBank/DDBJ databases">
        <title>Comparative genomics illustrates the genes involved in a hyperalkaliphilic mechanisms of Serpentinomonas isolated from highly-alkaline calcium-rich serpentinized springs.</title>
        <authorList>
            <person name="Suzuki S."/>
            <person name="Ishii S."/>
            <person name="Walworth N."/>
            <person name="Bird L."/>
            <person name="Kuenen J.G."/>
            <person name="Nealson K.H."/>
        </authorList>
    </citation>
    <scope>NUCLEOTIDE SEQUENCE [LARGE SCALE GENOMIC DNA]</scope>
    <source>
        <strain evidence="4 5">P1</strain>
    </source>
</reference>
<dbReference type="Pfam" id="PF12796">
    <property type="entry name" value="Ank_2"/>
    <property type="match status" value="2"/>
</dbReference>
<dbReference type="PROSITE" id="PS50297">
    <property type="entry name" value="ANK_REP_REGION"/>
    <property type="match status" value="2"/>
</dbReference>
<dbReference type="AlphaFoldDB" id="A0A2S9K0S1"/>
<evidence type="ECO:0000256" key="1">
    <source>
        <dbReference type="ARBA" id="ARBA00022737"/>
    </source>
</evidence>
<keyword evidence="5" id="KW-1185">Reference proteome</keyword>
<dbReference type="PANTHER" id="PTHR24173:SF74">
    <property type="entry name" value="ANKYRIN REPEAT DOMAIN-CONTAINING PROTEIN 16"/>
    <property type="match status" value="1"/>
</dbReference>